<accession>A0A3E2BN71</accession>
<comment type="caution">
    <text evidence="1">The sequence shown here is derived from an EMBL/GenBank/DDBJ whole genome shotgun (WGS) entry which is preliminary data.</text>
</comment>
<name>A0A3E2BN71_9BACT</name>
<proteinExistence type="predicted"/>
<sequence length="73" mass="8641">MDIDRVEWYAGYRGQEKPRAVWVAGKKIEVEEIIWQKRIREAKSGRTREVFLCRLAGGNQVRIVKYNESESEK</sequence>
<dbReference type="Proteomes" id="UP000257323">
    <property type="component" value="Unassembled WGS sequence"/>
</dbReference>
<protein>
    <submittedName>
        <fullName evidence="1">Uncharacterized protein</fullName>
    </submittedName>
</protein>
<evidence type="ECO:0000313" key="1">
    <source>
        <dbReference type="EMBL" id="RFT16179.1"/>
    </source>
</evidence>
<dbReference type="EMBL" id="QUAH01000004">
    <property type="protein sequence ID" value="RFT16179.1"/>
    <property type="molecule type" value="Genomic_DNA"/>
</dbReference>
<organism evidence="1 2">
    <name type="scientific">Candidatus Saccharicenans subterraneus</name>
    <dbReference type="NCBI Taxonomy" id="2508984"/>
    <lineage>
        <taxon>Bacteria</taxon>
        <taxon>Candidatus Aminicenantota</taxon>
        <taxon>Candidatus Aminicenantia</taxon>
        <taxon>Candidatus Aminicenantales</taxon>
        <taxon>Candidatus Saccharicenantaceae</taxon>
        <taxon>Candidatus Saccharicenans</taxon>
    </lineage>
</organism>
<dbReference type="AlphaFoldDB" id="A0A3E2BN71"/>
<reference evidence="1 2" key="1">
    <citation type="submission" date="2018-08" db="EMBL/GenBank/DDBJ databases">
        <title>Genome analysis of the thermophilic bacterium of the candidate phylum Aminicenantes from deep subsurface aquifer revealed its physiology and ecological role.</title>
        <authorList>
            <person name="Kadnikov V.V."/>
            <person name="Mardanov A.V."/>
            <person name="Beletsky A.V."/>
            <person name="Karnachuk O.V."/>
            <person name="Ravin N.V."/>
        </authorList>
    </citation>
    <scope>NUCLEOTIDE SEQUENCE [LARGE SCALE GENOMIC DNA]</scope>
    <source>
        <strain evidence="1">BY38</strain>
    </source>
</reference>
<evidence type="ECO:0000313" key="2">
    <source>
        <dbReference type="Proteomes" id="UP000257323"/>
    </source>
</evidence>
<gene>
    <name evidence="1" type="ORF">OP8BY_1783</name>
</gene>